<dbReference type="OrthoDB" id="5582772at2"/>
<dbReference type="Gene3D" id="2.40.160.10">
    <property type="entry name" value="Porin"/>
    <property type="match status" value="1"/>
</dbReference>
<evidence type="ECO:0000256" key="1">
    <source>
        <dbReference type="ARBA" id="ARBA00004571"/>
    </source>
</evidence>
<dbReference type="PRINTS" id="PR00182">
    <property type="entry name" value="ECOLNEIPORIN"/>
</dbReference>
<evidence type="ECO:0000313" key="7">
    <source>
        <dbReference type="Proteomes" id="UP000242642"/>
    </source>
</evidence>
<proteinExistence type="inferred from homology"/>
<organism evidence="6 7">
    <name type="scientific">Thorsellia anophelis DSM 18579</name>
    <dbReference type="NCBI Taxonomy" id="1123402"/>
    <lineage>
        <taxon>Bacteria</taxon>
        <taxon>Pseudomonadati</taxon>
        <taxon>Pseudomonadota</taxon>
        <taxon>Gammaproteobacteria</taxon>
        <taxon>Enterobacterales</taxon>
        <taxon>Thorselliaceae</taxon>
        <taxon>Thorsellia</taxon>
    </lineage>
</organism>
<dbReference type="PANTHER" id="PTHR34501:SF2">
    <property type="entry name" value="OUTER MEMBRANE PORIN F-RELATED"/>
    <property type="match status" value="1"/>
</dbReference>
<accession>A0A1I0BAK1</accession>
<dbReference type="CDD" id="cd00342">
    <property type="entry name" value="gram_neg_porins"/>
    <property type="match status" value="1"/>
</dbReference>
<name>A0A1I0BAK1_9GAMM</name>
<dbReference type="RefSeq" id="WP_093318614.1">
    <property type="nucleotide sequence ID" value="NZ_FOHV01000007.1"/>
</dbReference>
<dbReference type="PRINTS" id="PR00183">
    <property type="entry name" value="ECOLIPORIN"/>
</dbReference>
<dbReference type="GO" id="GO:0015288">
    <property type="term" value="F:porin activity"/>
    <property type="evidence" value="ECO:0007669"/>
    <property type="project" value="InterPro"/>
</dbReference>
<dbReference type="STRING" id="1123402.SAMN02583745_01216"/>
<dbReference type="InterPro" id="IPR023614">
    <property type="entry name" value="Porin_dom_sf"/>
</dbReference>
<dbReference type="InterPro" id="IPR001897">
    <property type="entry name" value="Porin_gammaproteobac"/>
</dbReference>
<dbReference type="Proteomes" id="UP000242642">
    <property type="component" value="Unassembled WGS sequence"/>
</dbReference>
<gene>
    <name evidence="6" type="ORF">SAMN02583745_01216</name>
</gene>
<keyword evidence="4" id="KW-0472">Membrane</keyword>
<evidence type="ECO:0000256" key="5">
    <source>
        <dbReference type="SAM" id="SignalP"/>
    </source>
</evidence>
<dbReference type="AlphaFoldDB" id="A0A1I0BAK1"/>
<dbReference type="GO" id="GO:0034220">
    <property type="term" value="P:monoatomic ion transmembrane transport"/>
    <property type="evidence" value="ECO:0007669"/>
    <property type="project" value="InterPro"/>
</dbReference>
<dbReference type="GO" id="GO:0009279">
    <property type="term" value="C:cell outer membrane"/>
    <property type="evidence" value="ECO:0007669"/>
    <property type="project" value="UniProtKB-SubCell"/>
</dbReference>
<dbReference type="PANTHER" id="PTHR34501">
    <property type="entry name" value="PROTEIN YDDL-RELATED"/>
    <property type="match status" value="1"/>
</dbReference>
<feature type="chain" id="PRO_5017428827" evidence="5">
    <location>
        <begin position="22"/>
        <end position="394"/>
    </location>
</feature>
<feature type="signal peptide" evidence="5">
    <location>
        <begin position="1"/>
        <end position="21"/>
    </location>
</feature>
<keyword evidence="7" id="KW-1185">Reference proteome</keyword>
<comment type="subcellular location">
    <subcellularLocation>
        <location evidence="1">Cell outer membrane</location>
        <topology evidence="1">Multi-pass membrane protein</topology>
    </subcellularLocation>
</comment>
<evidence type="ECO:0000313" key="6">
    <source>
        <dbReference type="EMBL" id="SET03820.1"/>
    </source>
</evidence>
<protein>
    <submittedName>
        <fullName evidence="6">Outer membrane porin protein LC</fullName>
    </submittedName>
</protein>
<dbReference type="InterPro" id="IPR033900">
    <property type="entry name" value="Gram_neg_porin_domain"/>
</dbReference>
<sequence>MNRKVLALAITALLAANAANAAEIYNKDGNKIHLTGKVEADYKFRDKAAAEYNYADNKVSDGKGEKIHNEDNTFARLGFMGETQINSQLTGYATFEHEFSQGDAAINNSDDTRYAFVGLKYANLGSLDFGRNYGVVGIIRDFTDNAPVFGGEGFNGERSTDVFMLGRASSLATYTNEDLFGYVPGLTTYLQYQAKNSKNENVWDQHGDGFAFATTYTHEATGLSAGFTYANSDRVDDTQVNLADQGKHAEIWGIATKYDANNIYAAISWAQTNNMIPVRDRAGDIHEFADKTRGLEAIFNYTFDFGNNSSFTPSIVYNQTRGRDLVGSPDVNNDLTNAYLTKYVGLGAKYQFNKNIETAVGYKINLVDEKAAYTQGDANIAVDDQVEMRLTYSF</sequence>
<keyword evidence="3 5" id="KW-0732">Signal</keyword>
<evidence type="ECO:0000256" key="3">
    <source>
        <dbReference type="ARBA" id="ARBA00022729"/>
    </source>
</evidence>
<dbReference type="InterPro" id="IPR050298">
    <property type="entry name" value="Gram-neg_bact_OMP"/>
</dbReference>
<dbReference type="InterPro" id="IPR001702">
    <property type="entry name" value="Porin_Gram-ve"/>
</dbReference>
<dbReference type="SUPFAM" id="SSF56935">
    <property type="entry name" value="Porins"/>
    <property type="match status" value="1"/>
</dbReference>
<evidence type="ECO:0000256" key="4">
    <source>
        <dbReference type="ARBA" id="ARBA00023136"/>
    </source>
</evidence>
<dbReference type="Pfam" id="PF00267">
    <property type="entry name" value="Porin_1"/>
    <property type="match status" value="1"/>
</dbReference>
<comment type="similarity">
    <text evidence="2">Belongs to the Gram-negative porin family.</text>
</comment>
<reference evidence="7" key="1">
    <citation type="submission" date="2016-10" db="EMBL/GenBank/DDBJ databases">
        <authorList>
            <person name="Varghese N."/>
            <person name="Submissions S."/>
        </authorList>
    </citation>
    <scope>NUCLEOTIDE SEQUENCE [LARGE SCALE GENOMIC DNA]</scope>
    <source>
        <strain evidence="7">DSM 18579</strain>
    </source>
</reference>
<dbReference type="EMBL" id="FOHV01000007">
    <property type="protein sequence ID" value="SET03820.1"/>
    <property type="molecule type" value="Genomic_DNA"/>
</dbReference>
<evidence type="ECO:0000256" key="2">
    <source>
        <dbReference type="ARBA" id="ARBA00007539"/>
    </source>
</evidence>